<dbReference type="InterPro" id="IPR013762">
    <property type="entry name" value="Integrase-like_cat_sf"/>
</dbReference>
<proteinExistence type="predicted"/>
<sequence>GRRGCGPGGSMPGPWIGAMDNSGFMASRDWEVGDLFECRMYDSSREEQKMAIWRATAIGERSHGRWMRGVLEVVEDEHLKWWLTHGPGSKCNRTFEIHICNGAVRSCRAHDGKDPLAFHTDYLRMLEVRDIELRRAAWWQVGVAKTDFEAFRKRLLGEARGKAILEKQAEEDVFDLEASPGAGGEGPGSIPPAGEAGGALGRQLAALKKDVDKEPQKKKHKKREEKGKDKDKARGADAPEREKRKRPRSNSPAGGASGSLVKKGPLWFGKARAPKERASSDAGSDRSRGRGRRRHSRSPSSRSRSRRRRRRSRKERDRGPYGIGREMAFDRGESGPSASESAEEGFQRGVSDRRSHQLKLVEYSQKRPGRLASKLLVKMQELLARDTGTPINLLASENMTPATATGYLLTVLIPTHKDKLGVRLLREMRTVAMALDYVATGRQEAAADLLAQRMKALELQLVDGGWQRAQYLELIQPEGASLAEQEEQRMAAREQATEAKLRLQVQPKAPWNPEPKGKGQDVVGSSLRARLPRQIGCPLSMTEWQKECCDFFKERKSYADLGHHLLDFVKKLDSPLGHFVRSFRDPAQPTPAAEATFDRKGDLLPIHPSVVRPGQHGVTQQNLEWVQLSLSLINFNYCTGWSKPICVPMDTRLSANQCAAVQEVARTVDDNILDADILPTLSEAKAALQSKRYDYSGNAVEYMQELEADRVFPTWPRQGEAGIRCITEFLTGEVQEAMQDPKQWILPEDKQPVASKRSLVRASDREWLKICTEGYRRGMMCMVDDKDVPRDRSGHLVVNGAGGVKKTKMVNGQEKVLQRFISVLIPTNEHMLELPGAQDTLPYVGMLTALHLGPDEELYMESEDFSSAFNLFSVPDAWCPFFAYSKKVDGAAFGKPELGKVRPALRVIPMGWKSAVTLVQAAVRHIVFDLTGVPRATSIEKGHPIPEGKHYTVVYLDNFDEIRVYQKLTAELESSTASPTDTHQKFNEVCDGLGLPRNGSKQLIGALAGGIQGGEFDGVRGTIKVGRDKLKNFLAISMALLSAPTVTEFQIRHWIGKAAFIATFRRPLFSILQEVFELLERCRGKAQVLPPSVVDEIFCFTGLAVHAQSELRAQVSPEISCTDASPTGGGSAVAVKFKTKSLVVPEEVEERAQCGCCGTGFTGMEDERYPLSKACGLAGIAIQRPMDKLVPGDPWDILTSEGKERLAAAESDPSLKAEHWAPECRTFSRARGRWIQLPDGNWIQGPRQVRSPEEPWGFQELTRGDSVAVRQGNLFMRKALRALVRRHLAGGLASLEHPYNSYVWDTEEVDEMLQSGGWFVTCYSHCCFGGDRIKWTQLFHNSPFLHRALHKPDCPGHSDLRGYRVTWGSDGQLSFDTALESEYPWGFCTAYAGAMAAHLRSITPEPVGDYPRTLESLLYTQVRGATRGLQDEQYVIRVVAAVCHTLNKMTEGAEADHLRWLLRQVGLRGTDVRISIPDQQITREEVYPYPAFRWLWKTVLSYKWAAEQHINVLEVTAVLTEFRRRLRSVDNMNTRFLNVVDSLVTYFALTKGRSGSKRMNRTLRRVMALNLASKSVLVSLWTLSKWNYADVEIHKFFQFLSSEEEDLPTDASMAFEWHEEIFASPSLPAADSPAVLWLRDHVPLRATPMPWLVVKAFAAVAWQNHHYDLALLLLLSYVFFLRTTEFLTLPVENIVVDSRSNQIVVTLEKTKTSKQFQQSLVLRHRGLAKIVAKALTRLPLEGPIWRFPPRVFRESFTLLVNHFHLQEHAFSLYSLRRGGATHTYACSRDLHYVALQGRWRDLRTASFTAAAEASSACGQV</sequence>
<dbReference type="SUPFAM" id="SSF56349">
    <property type="entry name" value="DNA breaking-rejoining enzymes"/>
    <property type="match status" value="1"/>
</dbReference>
<comment type="caution">
    <text evidence="3">The sequence shown here is derived from an EMBL/GenBank/DDBJ whole genome shotgun (WGS) entry which is preliminary data.</text>
</comment>
<evidence type="ECO:0000313" key="3">
    <source>
        <dbReference type="EMBL" id="CAI3979802.1"/>
    </source>
</evidence>
<organism evidence="3">
    <name type="scientific">Cladocopium goreaui</name>
    <dbReference type="NCBI Taxonomy" id="2562237"/>
    <lineage>
        <taxon>Eukaryota</taxon>
        <taxon>Sar</taxon>
        <taxon>Alveolata</taxon>
        <taxon>Dinophyceae</taxon>
        <taxon>Suessiales</taxon>
        <taxon>Symbiodiniaceae</taxon>
        <taxon>Cladocopium</taxon>
    </lineage>
</organism>
<dbReference type="EMBL" id="CAMXCT020000513">
    <property type="protein sequence ID" value="CAL1133177.1"/>
    <property type="molecule type" value="Genomic_DNA"/>
</dbReference>
<feature type="compositionally biased region" description="Basic and acidic residues" evidence="2">
    <location>
        <begin position="224"/>
        <end position="242"/>
    </location>
</feature>
<dbReference type="GO" id="GO:0015074">
    <property type="term" value="P:DNA integration"/>
    <property type="evidence" value="ECO:0007669"/>
    <property type="project" value="InterPro"/>
</dbReference>
<name>A0A9P1BUB4_9DINO</name>
<feature type="non-terminal residue" evidence="3">
    <location>
        <position position="1820"/>
    </location>
</feature>
<gene>
    <name evidence="3" type="ORF">C1SCF055_LOCUS7731</name>
</gene>
<feature type="compositionally biased region" description="Basic and acidic residues" evidence="2">
    <location>
        <begin position="273"/>
        <end position="288"/>
    </location>
</feature>
<feature type="compositionally biased region" description="Basic residues" evidence="2">
    <location>
        <begin position="289"/>
        <end position="313"/>
    </location>
</feature>
<keyword evidence="1" id="KW-0233">DNA recombination</keyword>
<accession>A0A9P1BUB4</accession>
<dbReference type="OrthoDB" id="439614at2759"/>
<feature type="non-terminal residue" evidence="3">
    <location>
        <position position="1"/>
    </location>
</feature>
<reference evidence="4" key="2">
    <citation type="submission" date="2024-04" db="EMBL/GenBank/DDBJ databases">
        <authorList>
            <person name="Chen Y."/>
            <person name="Shah S."/>
            <person name="Dougan E. K."/>
            <person name="Thang M."/>
            <person name="Chan C."/>
        </authorList>
    </citation>
    <scope>NUCLEOTIDE SEQUENCE [LARGE SCALE GENOMIC DNA]</scope>
</reference>
<dbReference type="InterPro" id="IPR011010">
    <property type="entry name" value="DNA_brk_join_enz"/>
</dbReference>
<feature type="region of interest" description="Disordered" evidence="2">
    <location>
        <begin position="177"/>
        <end position="355"/>
    </location>
</feature>
<evidence type="ECO:0000256" key="2">
    <source>
        <dbReference type="SAM" id="MobiDB-lite"/>
    </source>
</evidence>
<evidence type="ECO:0000256" key="1">
    <source>
        <dbReference type="ARBA" id="ARBA00023172"/>
    </source>
</evidence>
<dbReference type="Gene3D" id="1.10.443.10">
    <property type="entry name" value="Intergrase catalytic core"/>
    <property type="match status" value="1"/>
</dbReference>
<dbReference type="GO" id="GO:0006310">
    <property type="term" value="P:DNA recombination"/>
    <property type="evidence" value="ECO:0007669"/>
    <property type="project" value="UniProtKB-KW"/>
</dbReference>
<dbReference type="GO" id="GO:0003677">
    <property type="term" value="F:DNA binding"/>
    <property type="evidence" value="ECO:0007669"/>
    <property type="project" value="InterPro"/>
</dbReference>
<reference evidence="3" key="1">
    <citation type="submission" date="2022-10" db="EMBL/GenBank/DDBJ databases">
        <authorList>
            <person name="Chen Y."/>
            <person name="Dougan E. K."/>
            <person name="Chan C."/>
            <person name="Rhodes N."/>
            <person name="Thang M."/>
        </authorList>
    </citation>
    <scope>NUCLEOTIDE SEQUENCE</scope>
</reference>
<evidence type="ECO:0000313" key="4">
    <source>
        <dbReference type="EMBL" id="CAL1133177.1"/>
    </source>
</evidence>
<protein>
    <submittedName>
        <fullName evidence="3">Uncharacterized protein</fullName>
    </submittedName>
</protein>
<dbReference type="EMBL" id="CAMXCT010000513">
    <property type="protein sequence ID" value="CAI3979802.1"/>
    <property type="molecule type" value="Genomic_DNA"/>
</dbReference>